<proteinExistence type="predicted"/>
<evidence type="ECO:0000313" key="2">
    <source>
        <dbReference type="Proteomes" id="UP000006426"/>
    </source>
</evidence>
<reference evidence="1 2" key="1">
    <citation type="journal article" date="2011" name="PLoS Pathog.">
        <title>Dynamic evolution of pathogenicity revealed by sequencing and comparative genomics of 19 Pseudomonas syringae isolates.</title>
        <authorList>
            <person name="Baltrus D.A."/>
            <person name="Nishimura M.T."/>
            <person name="Romanchuk A."/>
            <person name="Chang J.H."/>
            <person name="Mukhtar M.S."/>
            <person name="Cherkis K."/>
            <person name="Roach J."/>
            <person name="Grant S.R."/>
            <person name="Jones C.D."/>
            <person name="Dangl J.L."/>
        </authorList>
    </citation>
    <scope>NUCLEOTIDE SEQUENCE [LARGE SCALE GENOMIC DNA]</scope>
    <source>
        <strain evidence="1 2">M301315</strain>
    </source>
</reference>
<dbReference type="RefSeq" id="WP_044298940.1">
    <property type="nucleotide sequence ID" value="NZ_CP031226.1"/>
</dbReference>
<dbReference type="EMBL" id="CP031226">
    <property type="protein sequence ID" value="AXH60310.1"/>
    <property type="molecule type" value="Genomic_DNA"/>
</dbReference>
<sequence>MSDINRLIGEVATLQGSLEYYLRHGRPEDKPGEVTPKIIEKIEQLVGFDRTTPSGMLGCYAGMEAAKFLLENFYVLLHNQDCLERVYRIHPNPTLLSKACRAHLWAKNQTHLDYDWLGMSMNALKLGGFSTLKDLQESFPDFKVENAPAPEISKMMLENTFENIELFSNDPLSTHHGGKYFTVLLGKMIDDGESAWAIDFIDKHVNTLEQFSPVSYRRLDEPEGFTFKDKLLVHLQNYLRCDRLLQSLAVVDESSFNQVLSSPQTHDHIMWAIGARKGFELSAIPLDAAMCKDLVVKALDHAMVEQQIMKEPLRLLDFVRLEEAYLSAGLTSSAFMKVLSKRSYYKGAMKETERLIIDLSKVGADHSKIQKLSQQYGTTSLDYAVMAAYANSQVRQDLIKNLKPLSCLMALRGYDSHIVFDLERSHVTALELKTVIFHNEGKESDLFASWAEAGLFKTPESISEISKLSQEELRVFRKLLPEHFNEAELRSIPWVDHRIREGFFGQDLGL</sequence>
<name>A0AAD0PX04_PSEAV</name>
<evidence type="ECO:0000313" key="1">
    <source>
        <dbReference type="EMBL" id="AXH60310.1"/>
    </source>
</evidence>
<gene>
    <name evidence="1" type="ORF">PLA107_034580</name>
</gene>
<dbReference type="AlphaFoldDB" id="A0AAD0PX04"/>
<keyword evidence="1" id="KW-0614">Plasmid</keyword>
<accession>A0AAD0PX04</accession>
<organism evidence="1 2">
    <name type="scientific">Pseudomonas amygdali pv. lachrymans str. M301315</name>
    <dbReference type="NCBI Taxonomy" id="629260"/>
    <lineage>
        <taxon>Bacteria</taxon>
        <taxon>Pseudomonadati</taxon>
        <taxon>Pseudomonadota</taxon>
        <taxon>Gammaproteobacteria</taxon>
        <taxon>Pseudomonadales</taxon>
        <taxon>Pseudomonadaceae</taxon>
        <taxon>Pseudomonas</taxon>
        <taxon>Pseudomonas amygdali</taxon>
    </lineage>
</organism>
<geneLocation type="plasmid" evidence="2">
    <name>pmppla107</name>
</geneLocation>
<protein>
    <submittedName>
        <fullName evidence="1">Uncharacterized protein</fullName>
    </submittedName>
</protein>
<dbReference type="Proteomes" id="UP000006426">
    <property type="component" value="Plasmid pmppla107"/>
</dbReference>